<protein>
    <submittedName>
        <fullName evidence="12">Uncharacterized protein</fullName>
    </submittedName>
</protein>
<evidence type="ECO:0000256" key="4">
    <source>
        <dbReference type="ARBA" id="ARBA00022692"/>
    </source>
</evidence>
<feature type="repeat" description="Solcar" evidence="10">
    <location>
        <begin position="1"/>
        <end position="79"/>
    </location>
</feature>
<dbReference type="InterPro" id="IPR018108">
    <property type="entry name" value="MCP_transmembrane"/>
</dbReference>
<dbReference type="InterPro" id="IPR051508">
    <property type="entry name" value="Mito_Carrier_Antiporter"/>
</dbReference>
<keyword evidence="7" id="KW-1133">Transmembrane helix</keyword>
<evidence type="ECO:0000256" key="7">
    <source>
        <dbReference type="ARBA" id="ARBA00022989"/>
    </source>
</evidence>
<proteinExistence type="inferred from homology"/>
<evidence type="ECO:0000256" key="8">
    <source>
        <dbReference type="ARBA" id="ARBA00023128"/>
    </source>
</evidence>
<evidence type="ECO:0000313" key="12">
    <source>
        <dbReference type="EMBL" id="CAG9815635.1"/>
    </source>
</evidence>
<dbReference type="InterPro" id="IPR023395">
    <property type="entry name" value="MCP_dom_sf"/>
</dbReference>
<gene>
    <name evidence="12" type="ORF">PHAECO_LOCUS3110</name>
</gene>
<evidence type="ECO:0000256" key="2">
    <source>
        <dbReference type="ARBA" id="ARBA00006375"/>
    </source>
</evidence>
<dbReference type="OrthoDB" id="6703404at2759"/>
<evidence type="ECO:0000256" key="10">
    <source>
        <dbReference type="PROSITE-ProRule" id="PRU00282"/>
    </source>
</evidence>
<dbReference type="Pfam" id="PF00153">
    <property type="entry name" value="Mito_carr"/>
    <property type="match status" value="1"/>
</dbReference>
<keyword evidence="13" id="KW-1185">Reference proteome</keyword>
<dbReference type="EMBL" id="OU896718">
    <property type="protein sequence ID" value="CAG9815635.1"/>
    <property type="molecule type" value="Genomic_DNA"/>
</dbReference>
<evidence type="ECO:0000256" key="1">
    <source>
        <dbReference type="ARBA" id="ARBA00004448"/>
    </source>
</evidence>
<evidence type="ECO:0000256" key="5">
    <source>
        <dbReference type="ARBA" id="ARBA00022737"/>
    </source>
</evidence>
<sequence length="116" mass="12885">MAATSAGFITNPLEVVKHHMEMSKKSQFQNKCAKFFHTGYTVAKADGLKSLQKGLSPALGAYLASYGMKLGLDSVIDFFVEDKNHPVDLFQISECGICENVDGHRYNSYLCNRCKK</sequence>
<keyword evidence="4 10" id="KW-0812">Transmembrane</keyword>
<dbReference type="Gene3D" id="1.50.40.10">
    <property type="entry name" value="Mitochondrial carrier domain"/>
    <property type="match status" value="1"/>
</dbReference>
<reference evidence="12" key="1">
    <citation type="submission" date="2022-01" db="EMBL/GenBank/DDBJ databases">
        <authorList>
            <person name="King R."/>
        </authorList>
    </citation>
    <scope>NUCLEOTIDE SEQUENCE</scope>
</reference>
<name>A0A9N9SAF5_PHACE</name>
<dbReference type="PANTHER" id="PTHR45928:SF1">
    <property type="entry name" value="RE38146P"/>
    <property type="match status" value="1"/>
</dbReference>
<comment type="similarity">
    <text evidence="2 11">Belongs to the mitochondrial carrier (TC 2.A.29) family.</text>
</comment>
<accession>A0A9N9SAF5</accession>
<organism evidence="12 13">
    <name type="scientific">Phaedon cochleariae</name>
    <name type="common">Mustard beetle</name>
    <dbReference type="NCBI Taxonomy" id="80249"/>
    <lineage>
        <taxon>Eukaryota</taxon>
        <taxon>Metazoa</taxon>
        <taxon>Ecdysozoa</taxon>
        <taxon>Arthropoda</taxon>
        <taxon>Hexapoda</taxon>
        <taxon>Insecta</taxon>
        <taxon>Pterygota</taxon>
        <taxon>Neoptera</taxon>
        <taxon>Endopterygota</taxon>
        <taxon>Coleoptera</taxon>
        <taxon>Polyphaga</taxon>
        <taxon>Cucujiformia</taxon>
        <taxon>Chrysomeloidea</taxon>
        <taxon>Chrysomelidae</taxon>
        <taxon>Chrysomelinae</taxon>
        <taxon>Chrysomelini</taxon>
        <taxon>Phaedon</taxon>
    </lineage>
</organism>
<dbReference type="PROSITE" id="PS50920">
    <property type="entry name" value="SOLCAR"/>
    <property type="match status" value="1"/>
</dbReference>
<dbReference type="Proteomes" id="UP001153737">
    <property type="component" value="Chromosome 12"/>
</dbReference>
<evidence type="ECO:0000256" key="9">
    <source>
        <dbReference type="ARBA" id="ARBA00023136"/>
    </source>
</evidence>
<dbReference type="AlphaFoldDB" id="A0A9N9SAF5"/>
<keyword evidence="9 10" id="KW-0472">Membrane</keyword>
<keyword evidence="3 11" id="KW-0813">Transport</keyword>
<evidence type="ECO:0000256" key="3">
    <source>
        <dbReference type="ARBA" id="ARBA00022448"/>
    </source>
</evidence>
<comment type="subcellular location">
    <subcellularLocation>
        <location evidence="1">Mitochondrion inner membrane</location>
        <topology evidence="1">Multi-pass membrane protein</topology>
    </subcellularLocation>
</comment>
<keyword evidence="6" id="KW-0999">Mitochondrion inner membrane</keyword>
<evidence type="ECO:0000313" key="13">
    <source>
        <dbReference type="Proteomes" id="UP001153737"/>
    </source>
</evidence>
<keyword evidence="5" id="KW-0677">Repeat</keyword>
<dbReference type="GO" id="GO:0005743">
    <property type="term" value="C:mitochondrial inner membrane"/>
    <property type="evidence" value="ECO:0007669"/>
    <property type="project" value="UniProtKB-SubCell"/>
</dbReference>
<keyword evidence="8" id="KW-0496">Mitochondrion</keyword>
<reference evidence="12" key="2">
    <citation type="submission" date="2022-10" db="EMBL/GenBank/DDBJ databases">
        <authorList>
            <consortium name="ENA_rothamsted_submissions"/>
            <consortium name="culmorum"/>
            <person name="King R."/>
        </authorList>
    </citation>
    <scope>NUCLEOTIDE SEQUENCE</scope>
</reference>
<evidence type="ECO:0000256" key="6">
    <source>
        <dbReference type="ARBA" id="ARBA00022792"/>
    </source>
</evidence>
<dbReference type="SUPFAM" id="SSF103506">
    <property type="entry name" value="Mitochondrial carrier"/>
    <property type="match status" value="1"/>
</dbReference>
<evidence type="ECO:0000256" key="11">
    <source>
        <dbReference type="RuleBase" id="RU000488"/>
    </source>
</evidence>
<dbReference type="PANTHER" id="PTHR45928">
    <property type="entry name" value="RE38146P"/>
    <property type="match status" value="1"/>
</dbReference>